<feature type="signal peptide" evidence="2">
    <location>
        <begin position="1"/>
        <end position="17"/>
    </location>
</feature>
<dbReference type="Proteomes" id="UP001596023">
    <property type="component" value="Unassembled WGS sequence"/>
</dbReference>
<protein>
    <submittedName>
        <fullName evidence="4">SusC/RagA family TonB-linked outer membrane protein</fullName>
    </submittedName>
</protein>
<keyword evidence="1" id="KW-0812">Transmembrane</keyword>
<dbReference type="InterPro" id="IPR023996">
    <property type="entry name" value="TonB-dep_OMP_SusC/RagA"/>
</dbReference>
<dbReference type="Pfam" id="PF13715">
    <property type="entry name" value="CarbopepD_reg_2"/>
    <property type="match status" value="1"/>
</dbReference>
<dbReference type="NCBIfam" id="TIGR04056">
    <property type="entry name" value="OMP_RagA_SusC"/>
    <property type="match status" value="1"/>
</dbReference>
<name>A0ABV9L363_9BACT</name>
<evidence type="ECO:0000313" key="4">
    <source>
        <dbReference type="EMBL" id="MFC4676753.1"/>
    </source>
</evidence>
<dbReference type="NCBIfam" id="TIGR04057">
    <property type="entry name" value="SusC_RagA_signa"/>
    <property type="match status" value="1"/>
</dbReference>
<comment type="similarity">
    <text evidence="1">Belongs to the TonB-dependent receptor family.</text>
</comment>
<dbReference type="Gene3D" id="2.170.130.10">
    <property type="entry name" value="TonB-dependent receptor, plug domain"/>
    <property type="match status" value="1"/>
</dbReference>
<dbReference type="EMBL" id="JBHSGN010000156">
    <property type="protein sequence ID" value="MFC4676753.1"/>
    <property type="molecule type" value="Genomic_DNA"/>
</dbReference>
<evidence type="ECO:0000313" key="5">
    <source>
        <dbReference type="Proteomes" id="UP001596023"/>
    </source>
</evidence>
<reference evidence="5" key="1">
    <citation type="journal article" date="2019" name="Int. J. Syst. Evol. Microbiol.">
        <title>The Global Catalogue of Microorganisms (GCM) 10K type strain sequencing project: providing services to taxonomists for standard genome sequencing and annotation.</title>
        <authorList>
            <consortium name="The Broad Institute Genomics Platform"/>
            <consortium name="The Broad Institute Genome Sequencing Center for Infectious Disease"/>
            <person name="Wu L."/>
            <person name="Ma J."/>
        </authorList>
    </citation>
    <scope>NUCLEOTIDE SEQUENCE [LARGE SCALE GENOMIC DNA]</scope>
    <source>
        <strain evidence="5">CCUG 66188</strain>
    </source>
</reference>
<dbReference type="SUPFAM" id="SSF49464">
    <property type="entry name" value="Carboxypeptidase regulatory domain-like"/>
    <property type="match status" value="1"/>
</dbReference>
<feature type="chain" id="PRO_5045495906" evidence="2">
    <location>
        <begin position="18"/>
        <end position="1039"/>
    </location>
</feature>
<sequence>MKRLTLLFISIQIFAFAFGQQQFQLKGKVSSTDGELLTGVSVTVDGTTNGTMTDSDGNYTLTVKPGDQVTFSFISFAKQSVKITNQKILDIVLHSDQTALDEVVVVGYGKVKKITLTGAVSAMSAEEIRTVPTSSVQNALAGKLPGFFSQQRSGQPGKDASDFFIRGVSSLNEEGNQPLIIVDDVQYTYDQLQQINVNEIESISILKDASTTAIYGIKGANGVLVVKTRRGEEGRPRINVRLEGGLTMPIRTPKFLNAYEAASLTNEAFGNDGLESSKPFTAADLEHFRLGDDPYGHPDVNWYKEIFKDIASQQNANVDISGGTKRLRYFVTGGFFSQNGLTRNFEDPYGEVNTDYFYRRFNFRSNLDFDVTSTTKVRLDMSSRFMNINEPNGLNAVGEIYNFKNMTPFSAPLKNPNGTYAYHNYFFPDSKDPTLNARLANEGYSRTRRFDSNILFDVSQNMDFVTKGLSGMLRVAYSSIDENSRRMWRAKDMYPTYHYTPSGNGGTYTINPTVNSYAYEKYVSGAGINKAIRDLNIQTFINYERTFNEDHNINGMLLYNRQSRTRDWENVPFFSQPDVPAKFVGYTGQIKYNYKNRYLFDLNTAYNGTDRFSRNKRFGWFPSVAAGWNIGEEPFFQEKFGSKVDMLKIRASYGLVGSDVASGGRYLYKQYYEQGGGYSFGENYNNRISSYKEGSLADESVTWEKARKFDVGIDASLFNNKVSFTIDYFYDFRYDQLVERSDVSLVFGLGSARKNIGETTNQGFDGQIGYTDKFGDFSFNTNLVFSYAKNKVKYKAEAQQRYPWLAETGKPIGQPFGYTWLGYYTQQDIDEINAGNPNKIPVPSVPVSAGDLKYLDMNDDGAIDDFDKSAIGKPNLPTTTLGFTIGGSYKGFSLNLLFQGSFDYSFSVVGTGIESFKSQFQPIHLKRWTQERYDNGEVIDFPRLTTNPSTVSSSEAYMSDFWLVNAWYIRLKTIDLGYELPKSVLPKGIYSTRFYMNAYNLFTKTNYDKYQQDPEIKTNSAGDAYMNQRVVNFGVQMSF</sequence>
<dbReference type="InterPro" id="IPR008969">
    <property type="entry name" value="CarboxyPept-like_regulatory"/>
</dbReference>
<evidence type="ECO:0000256" key="1">
    <source>
        <dbReference type="PROSITE-ProRule" id="PRU01360"/>
    </source>
</evidence>
<evidence type="ECO:0000259" key="3">
    <source>
        <dbReference type="Pfam" id="PF07715"/>
    </source>
</evidence>
<keyword evidence="1" id="KW-0813">Transport</keyword>
<accession>A0ABV9L363</accession>
<organism evidence="4 5">
    <name type="scientific">Dysgonomonas termitidis</name>
    <dbReference type="NCBI Taxonomy" id="1516126"/>
    <lineage>
        <taxon>Bacteria</taxon>
        <taxon>Pseudomonadati</taxon>
        <taxon>Bacteroidota</taxon>
        <taxon>Bacteroidia</taxon>
        <taxon>Bacteroidales</taxon>
        <taxon>Dysgonomonadaceae</taxon>
        <taxon>Dysgonomonas</taxon>
    </lineage>
</organism>
<evidence type="ECO:0000256" key="2">
    <source>
        <dbReference type="SAM" id="SignalP"/>
    </source>
</evidence>
<dbReference type="Gene3D" id="2.60.40.1120">
    <property type="entry name" value="Carboxypeptidase-like, regulatory domain"/>
    <property type="match status" value="1"/>
</dbReference>
<proteinExistence type="inferred from homology"/>
<keyword evidence="1" id="KW-1134">Transmembrane beta strand</keyword>
<comment type="subcellular location">
    <subcellularLocation>
        <location evidence="1">Cell outer membrane</location>
        <topology evidence="1">Multi-pass membrane protein</topology>
    </subcellularLocation>
</comment>
<dbReference type="RefSeq" id="WP_380001289.1">
    <property type="nucleotide sequence ID" value="NZ_JBHSGN010000156.1"/>
</dbReference>
<dbReference type="PROSITE" id="PS52016">
    <property type="entry name" value="TONB_DEPENDENT_REC_3"/>
    <property type="match status" value="1"/>
</dbReference>
<dbReference type="InterPro" id="IPR012910">
    <property type="entry name" value="Plug_dom"/>
</dbReference>
<dbReference type="InterPro" id="IPR023997">
    <property type="entry name" value="TonB-dep_OMP_SusC/RagA_CS"/>
</dbReference>
<dbReference type="InterPro" id="IPR039426">
    <property type="entry name" value="TonB-dep_rcpt-like"/>
</dbReference>
<dbReference type="Pfam" id="PF07715">
    <property type="entry name" value="Plug"/>
    <property type="match status" value="1"/>
</dbReference>
<keyword evidence="2" id="KW-0732">Signal</keyword>
<keyword evidence="1" id="KW-0472">Membrane</keyword>
<comment type="caution">
    <text evidence="4">The sequence shown here is derived from an EMBL/GenBank/DDBJ whole genome shotgun (WGS) entry which is preliminary data.</text>
</comment>
<dbReference type="InterPro" id="IPR037066">
    <property type="entry name" value="Plug_dom_sf"/>
</dbReference>
<gene>
    <name evidence="4" type="ORF">ACFO6W_24015</name>
</gene>
<dbReference type="SUPFAM" id="SSF56935">
    <property type="entry name" value="Porins"/>
    <property type="match status" value="1"/>
</dbReference>
<feature type="domain" description="TonB-dependent receptor plug" evidence="3">
    <location>
        <begin position="113"/>
        <end position="223"/>
    </location>
</feature>
<keyword evidence="1" id="KW-0998">Cell outer membrane</keyword>
<keyword evidence="5" id="KW-1185">Reference proteome</keyword>